<reference evidence="2 3" key="1">
    <citation type="submission" date="2016-02" db="EMBL/GenBank/DDBJ databases">
        <authorList>
            <person name="Wen L."/>
            <person name="He K."/>
            <person name="Yang H."/>
        </authorList>
    </citation>
    <scope>NUCLEOTIDE SEQUENCE [LARGE SCALE GENOMIC DNA]</scope>
    <source>
        <strain evidence="2">Trichococcus palustris</strain>
    </source>
</reference>
<protein>
    <submittedName>
        <fullName evidence="2">Uncharacterized protein</fullName>
    </submittedName>
</protein>
<feature type="transmembrane region" description="Helical" evidence="1">
    <location>
        <begin position="30"/>
        <end position="48"/>
    </location>
</feature>
<accession>A0A143Y8E1</accession>
<keyword evidence="1" id="KW-0812">Transmembrane</keyword>
<gene>
    <name evidence="2" type="ORF">Tpal_277</name>
</gene>
<keyword evidence="1" id="KW-1133">Transmembrane helix</keyword>
<dbReference type="Proteomes" id="UP000242754">
    <property type="component" value="Unassembled WGS sequence"/>
</dbReference>
<dbReference type="OrthoDB" id="2146485at2"/>
<dbReference type="EMBL" id="FJNE01000001">
    <property type="protein sequence ID" value="CZQ82076.1"/>
    <property type="molecule type" value="Genomic_DNA"/>
</dbReference>
<sequence length="111" mass="11899">MIGGVIGYSFIRSLPPKNVTANGFRSFSNLYNSGIATLTVGSFLQGVLEIAGTNSIYVPYFYVIGAALLVAGLSSLFTGWAKKNRTKQGLDAGSMHHALQRGTGWKGQHKF</sequence>
<evidence type="ECO:0000313" key="2">
    <source>
        <dbReference type="EMBL" id="CZQ82076.1"/>
    </source>
</evidence>
<organism evidence="2 3">
    <name type="scientific">Trichococcus palustris</name>
    <dbReference type="NCBI Taxonomy" id="140314"/>
    <lineage>
        <taxon>Bacteria</taxon>
        <taxon>Bacillati</taxon>
        <taxon>Bacillota</taxon>
        <taxon>Bacilli</taxon>
        <taxon>Lactobacillales</taxon>
        <taxon>Carnobacteriaceae</taxon>
        <taxon>Trichococcus</taxon>
    </lineage>
</organism>
<feature type="transmembrane region" description="Helical" evidence="1">
    <location>
        <begin position="60"/>
        <end position="81"/>
    </location>
</feature>
<keyword evidence="3" id="KW-1185">Reference proteome</keyword>
<dbReference type="RefSeq" id="WP_143084402.1">
    <property type="nucleotide sequence ID" value="NZ_FJNE01000001.1"/>
</dbReference>
<dbReference type="STRING" id="140314.SAMN04488076_10214"/>
<evidence type="ECO:0000313" key="3">
    <source>
        <dbReference type="Proteomes" id="UP000242754"/>
    </source>
</evidence>
<evidence type="ECO:0000256" key="1">
    <source>
        <dbReference type="SAM" id="Phobius"/>
    </source>
</evidence>
<proteinExistence type="predicted"/>
<keyword evidence="1" id="KW-0472">Membrane</keyword>
<dbReference type="AlphaFoldDB" id="A0A143Y8E1"/>
<name>A0A143Y8E1_9LACT</name>